<evidence type="ECO:0000256" key="1">
    <source>
        <dbReference type="ARBA" id="ARBA00004141"/>
    </source>
</evidence>
<proteinExistence type="predicted"/>
<keyword evidence="4 5" id="KW-0472">Membrane</keyword>
<evidence type="ECO:0000313" key="7">
    <source>
        <dbReference type="EMBL" id="MBB5130798.1"/>
    </source>
</evidence>
<evidence type="ECO:0000256" key="5">
    <source>
        <dbReference type="SAM" id="Phobius"/>
    </source>
</evidence>
<organism evidence="7 8">
    <name type="scientific">Thermocatellispora tengchongensis</name>
    <dbReference type="NCBI Taxonomy" id="1073253"/>
    <lineage>
        <taxon>Bacteria</taxon>
        <taxon>Bacillati</taxon>
        <taxon>Actinomycetota</taxon>
        <taxon>Actinomycetes</taxon>
        <taxon>Streptosporangiales</taxon>
        <taxon>Streptosporangiaceae</taxon>
        <taxon>Thermocatellispora</taxon>
    </lineage>
</organism>
<dbReference type="AlphaFoldDB" id="A0A840NT93"/>
<reference evidence="7 8" key="1">
    <citation type="submission" date="2020-08" db="EMBL/GenBank/DDBJ databases">
        <title>Genomic Encyclopedia of Type Strains, Phase IV (KMG-IV): sequencing the most valuable type-strain genomes for metagenomic binning, comparative biology and taxonomic classification.</title>
        <authorList>
            <person name="Goeker M."/>
        </authorList>
    </citation>
    <scope>NUCLEOTIDE SEQUENCE [LARGE SCALE GENOMIC DNA]</scope>
    <source>
        <strain evidence="7 8">DSM 45615</strain>
    </source>
</reference>
<dbReference type="InterPro" id="IPR009908">
    <property type="entry name" value="Methylamine_util_MauE"/>
</dbReference>
<comment type="caution">
    <text evidence="7">The sequence shown here is derived from an EMBL/GenBank/DDBJ whole genome shotgun (WGS) entry which is preliminary data.</text>
</comment>
<feature type="transmembrane region" description="Helical" evidence="5">
    <location>
        <begin position="76"/>
        <end position="93"/>
    </location>
</feature>
<evidence type="ECO:0000256" key="2">
    <source>
        <dbReference type="ARBA" id="ARBA00022692"/>
    </source>
</evidence>
<comment type="subcellular location">
    <subcellularLocation>
        <location evidence="1">Membrane</location>
        <topology evidence="1">Multi-pass membrane protein</topology>
    </subcellularLocation>
</comment>
<feature type="transmembrane region" description="Helical" evidence="5">
    <location>
        <begin position="151"/>
        <end position="169"/>
    </location>
</feature>
<feature type="domain" description="Methylamine utilisation protein MauE" evidence="6">
    <location>
        <begin position="6"/>
        <end position="135"/>
    </location>
</feature>
<dbReference type="GO" id="GO:0030416">
    <property type="term" value="P:methylamine metabolic process"/>
    <property type="evidence" value="ECO:0007669"/>
    <property type="project" value="InterPro"/>
</dbReference>
<protein>
    <recommendedName>
        <fullName evidence="6">Methylamine utilisation protein MauE domain-containing protein</fullName>
    </recommendedName>
</protein>
<dbReference type="Pfam" id="PF07291">
    <property type="entry name" value="MauE"/>
    <property type="match status" value="1"/>
</dbReference>
<keyword evidence="3 5" id="KW-1133">Transmembrane helix</keyword>
<feature type="transmembrane region" description="Helical" evidence="5">
    <location>
        <begin position="123"/>
        <end position="145"/>
    </location>
</feature>
<evidence type="ECO:0000259" key="6">
    <source>
        <dbReference type="Pfam" id="PF07291"/>
    </source>
</evidence>
<sequence length="280" mass="29992">MLETIASAQVFVLALLLLMGTIAKIATARGAAEPGALARLGPAVLVGERWRAPAMYCCAAGELLLALGLIFTELPIFRWATIAFFSMATYVLLELRRRRPDVGCGCFGEVSARPIGLRSIGRTIALTGMAVAATWSPASVLSLLIPTPGLSWTLLATGVGGALLLLAALSPELEETIARLRYRAPCEQRPFPPAAGLARLRGTAAWRAHAPLLLSEQPTDIWRELCWRFFSFPGRTPDGEMVDVVFALYLSGRRPPVRVAMVTADGEPVTNLAESIPVSA</sequence>
<dbReference type="EMBL" id="JACHGN010000001">
    <property type="protein sequence ID" value="MBB5130798.1"/>
    <property type="molecule type" value="Genomic_DNA"/>
</dbReference>
<evidence type="ECO:0000256" key="3">
    <source>
        <dbReference type="ARBA" id="ARBA00022989"/>
    </source>
</evidence>
<evidence type="ECO:0000256" key="4">
    <source>
        <dbReference type="ARBA" id="ARBA00023136"/>
    </source>
</evidence>
<keyword evidence="8" id="KW-1185">Reference proteome</keyword>
<gene>
    <name evidence="7" type="ORF">HNP84_000486</name>
</gene>
<name>A0A840NT93_9ACTN</name>
<keyword evidence="2 5" id="KW-0812">Transmembrane</keyword>
<dbReference type="Proteomes" id="UP000578449">
    <property type="component" value="Unassembled WGS sequence"/>
</dbReference>
<evidence type="ECO:0000313" key="8">
    <source>
        <dbReference type="Proteomes" id="UP000578449"/>
    </source>
</evidence>
<accession>A0A840NT93</accession>
<dbReference type="RefSeq" id="WP_185047626.1">
    <property type="nucleotide sequence ID" value="NZ_BAABIX010000013.1"/>
</dbReference>
<dbReference type="GO" id="GO:0016020">
    <property type="term" value="C:membrane"/>
    <property type="evidence" value="ECO:0007669"/>
    <property type="project" value="UniProtKB-SubCell"/>
</dbReference>